<feature type="domain" description="Luciferase-like" evidence="2">
    <location>
        <begin position="10"/>
        <end position="242"/>
    </location>
</feature>
<dbReference type="CDD" id="cd01097">
    <property type="entry name" value="Tetrahydromethanopterin_reductase"/>
    <property type="match status" value="1"/>
</dbReference>
<evidence type="ECO:0000313" key="3">
    <source>
        <dbReference type="EMBL" id="ALG86828.1"/>
    </source>
</evidence>
<keyword evidence="4" id="KW-1185">Reference proteome</keyword>
<dbReference type="SUPFAM" id="SSF51679">
    <property type="entry name" value="Bacterial luciferase-like"/>
    <property type="match status" value="1"/>
</dbReference>
<gene>
    <name evidence="3" type="ORF">ACH46_11715</name>
</gene>
<organism evidence="3 4">
    <name type="scientific">Gordonia phthalatica</name>
    <dbReference type="NCBI Taxonomy" id="1136941"/>
    <lineage>
        <taxon>Bacteria</taxon>
        <taxon>Bacillati</taxon>
        <taxon>Actinomycetota</taxon>
        <taxon>Actinomycetes</taxon>
        <taxon>Mycobacteriales</taxon>
        <taxon>Gordoniaceae</taxon>
        <taxon>Gordonia</taxon>
    </lineage>
</organism>
<dbReference type="RefSeq" id="WP_062395318.1">
    <property type="nucleotide sequence ID" value="NZ_CP011853.1"/>
</dbReference>
<dbReference type="InterPro" id="IPR050564">
    <property type="entry name" value="F420-G6PD/mer"/>
</dbReference>
<dbReference type="PANTHER" id="PTHR43244">
    <property type="match status" value="1"/>
</dbReference>
<accession>A0A0N9N803</accession>
<dbReference type="Proteomes" id="UP000063789">
    <property type="component" value="Chromosome"/>
</dbReference>
<proteinExistence type="predicted"/>
<dbReference type="EMBL" id="CP011853">
    <property type="protein sequence ID" value="ALG86828.1"/>
    <property type="molecule type" value="Genomic_DNA"/>
</dbReference>
<dbReference type="GO" id="GO:0016705">
    <property type="term" value="F:oxidoreductase activity, acting on paired donors, with incorporation or reduction of molecular oxygen"/>
    <property type="evidence" value="ECO:0007669"/>
    <property type="project" value="InterPro"/>
</dbReference>
<dbReference type="KEGG" id="goq:ACH46_11715"/>
<reference evidence="4" key="1">
    <citation type="submission" date="2015-06" db="EMBL/GenBank/DDBJ databases">
        <title>Complete genome sequence and metabolic analysis of phthalate degradation pathway in Gordonia sp. QH-11.</title>
        <authorList>
            <person name="Jin D."/>
            <person name="Kong X."/>
            <person name="Bai Z."/>
        </authorList>
    </citation>
    <scope>NUCLEOTIDE SEQUENCE [LARGE SCALE GENOMIC DNA]</scope>
    <source>
        <strain evidence="4">QH-11</strain>
    </source>
</reference>
<name>A0A0N9N803_9ACTN</name>
<evidence type="ECO:0000259" key="2">
    <source>
        <dbReference type="Pfam" id="PF00296"/>
    </source>
</evidence>
<dbReference type="AlphaFoldDB" id="A0A0N9N803"/>
<sequence length="301" mass="31894">MSDHGLDLQFGVFITGASDAPRQAVDLALTAEDAGIDMVTIQDHPYQPAFLDTWTLLSYIAARTERVLLSGNVLNLPLRPPAVLARAAASLDLLSNGRCEIALGAGAFGDAIAAMGGPRRTPGEGRRALEEAIGVMRALWDTSTRGGVHLPGDFYPIDGAKRGPAPAHRIGITVGAYGPRMLDLVGRTCDGWLPSLSYLKNGIDDLTALNATIDAAAASVGREPTDIRRYLNLGGHFTDTRDGILSGPPESWAQDLAALTAEHDITGFIFATDDADEIEVIGTQVAPATRELVAQARQQPY</sequence>
<reference evidence="3 4" key="2">
    <citation type="journal article" date="2017" name="Int. J. Syst. Evol. Microbiol.">
        <title>Gordonia phthalatica sp. nov., a di-n-butyl phthalate-degrading bacterium isolated from activated sludge.</title>
        <authorList>
            <person name="Jin D."/>
            <person name="Kong X."/>
            <person name="Jia M."/>
            <person name="Yu X."/>
            <person name="Wang X."/>
            <person name="Zhuang X."/>
            <person name="Deng Y."/>
            <person name="Bai Z."/>
        </authorList>
    </citation>
    <scope>NUCLEOTIDE SEQUENCE [LARGE SCALE GENOMIC DNA]</scope>
    <source>
        <strain evidence="3 4">QH-11</strain>
    </source>
</reference>
<dbReference type="Pfam" id="PF00296">
    <property type="entry name" value="Bac_luciferase"/>
    <property type="match status" value="1"/>
</dbReference>
<dbReference type="InterPro" id="IPR011251">
    <property type="entry name" value="Luciferase-like_dom"/>
</dbReference>
<dbReference type="InterPro" id="IPR036661">
    <property type="entry name" value="Luciferase-like_sf"/>
</dbReference>
<dbReference type="STRING" id="1136941.ACH46_11715"/>
<dbReference type="PANTHER" id="PTHR43244:SF1">
    <property type="entry name" value="5,10-METHYLENETETRAHYDROMETHANOPTERIN REDUCTASE"/>
    <property type="match status" value="1"/>
</dbReference>
<evidence type="ECO:0000256" key="1">
    <source>
        <dbReference type="ARBA" id="ARBA00023002"/>
    </source>
</evidence>
<dbReference type="Gene3D" id="3.20.20.30">
    <property type="entry name" value="Luciferase-like domain"/>
    <property type="match status" value="1"/>
</dbReference>
<dbReference type="OrthoDB" id="9775082at2"/>
<evidence type="ECO:0000313" key="4">
    <source>
        <dbReference type="Proteomes" id="UP000063789"/>
    </source>
</evidence>
<dbReference type="PATRIC" id="fig|1136941.3.peg.2389"/>
<keyword evidence="1" id="KW-0560">Oxidoreductase</keyword>
<protein>
    <submittedName>
        <fullName evidence="3">5,10-methylene tetrahydromethanopterin reductase</fullName>
    </submittedName>
</protein>